<keyword evidence="2" id="KW-1185">Reference proteome</keyword>
<dbReference type="EMBL" id="JYDQ01000128">
    <property type="protein sequence ID" value="KRY13937.1"/>
    <property type="molecule type" value="Genomic_DNA"/>
</dbReference>
<evidence type="ECO:0000313" key="1">
    <source>
        <dbReference type="EMBL" id="KRY13937.1"/>
    </source>
</evidence>
<organism evidence="1 2">
    <name type="scientific">Trichinella patagoniensis</name>
    <dbReference type="NCBI Taxonomy" id="990121"/>
    <lineage>
        <taxon>Eukaryota</taxon>
        <taxon>Metazoa</taxon>
        <taxon>Ecdysozoa</taxon>
        <taxon>Nematoda</taxon>
        <taxon>Enoplea</taxon>
        <taxon>Dorylaimia</taxon>
        <taxon>Trichinellida</taxon>
        <taxon>Trichinellidae</taxon>
        <taxon>Trichinella</taxon>
    </lineage>
</organism>
<accession>A0A0V0ZMW6</accession>
<name>A0A0V0ZMW6_9BILA</name>
<proteinExistence type="predicted"/>
<evidence type="ECO:0000313" key="2">
    <source>
        <dbReference type="Proteomes" id="UP000054783"/>
    </source>
</evidence>
<gene>
    <name evidence="1" type="ORF">T12_14808</name>
</gene>
<comment type="caution">
    <text evidence="1">The sequence shown here is derived from an EMBL/GenBank/DDBJ whole genome shotgun (WGS) entry which is preliminary data.</text>
</comment>
<sequence>MTVTKGGFLQMASRKPSYWNSVETDPEWLNFSIRNFFAIIMRFSFTLRTLVQYFLVLGNSIFLHFRPIFNKFIKVVSLRFAMCIKSSIY</sequence>
<reference evidence="1 2" key="1">
    <citation type="submission" date="2015-01" db="EMBL/GenBank/DDBJ databases">
        <title>Evolution of Trichinella species and genotypes.</title>
        <authorList>
            <person name="Korhonen P.K."/>
            <person name="Edoardo P."/>
            <person name="Giuseppe L.R."/>
            <person name="Gasser R.B."/>
        </authorList>
    </citation>
    <scope>NUCLEOTIDE SEQUENCE [LARGE SCALE GENOMIC DNA]</scope>
    <source>
        <strain evidence="1">ISS2496</strain>
    </source>
</reference>
<protein>
    <submittedName>
        <fullName evidence="1">Uncharacterized protein</fullName>
    </submittedName>
</protein>
<dbReference type="AlphaFoldDB" id="A0A0V0ZMW6"/>
<dbReference type="Proteomes" id="UP000054783">
    <property type="component" value="Unassembled WGS sequence"/>
</dbReference>